<reference evidence="11 12" key="1">
    <citation type="submission" date="2022-11" db="EMBL/GenBank/DDBJ databases">
        <title>The characterization of three novel Bacteroidetes species and genomic analysis of their roles in tidal elemental geochemical cycles.</title>
        <authorList>
            <person name="Ma K."/>
        </authorList>
    </citation>
    <scope>NUCLEOTIDE SEQUENCE [LARGE SCALE GENOMIC DNA]</scope>
    <source>
        <strain evidence="11 12">M17</strain>
    </source>
</reference>
<keyword evidence="3 8" id="KW-0507">mRNA processing</keyword>
<feature type="active site" evidence="8">
    <location>
        <position position="69"/>
    </location>
</feature>
<dbReference type="PROSITE" id="PS50142">
    <property type="entry name" value="RNASE_3_2"/>
    <property type="match status" value="1"/>
</dbReference>
<keyword evidence="8" id="KW-0699">rRNA-binding</keyword>
<dbReference type="RefSeq" id="WP_266054648.1">
    <property type="nucleotide sequence ID" value="NZ_JAPFQN010000001.1"/>
</dbReference>
<dbReference type="EC" id="3.1.26.3" evidence="8"/>
<keyword evidence="5 8" id="KW-0255">Endonuclease</keyword>
<dbReference type="CDD" id="cd00593">
    <property type="entry name" value="RIBOc"/>
    <property type="match status" value="1"/>
</dbReference>
<dbReference type="InterPro" id="IPR014720">
    <property type="entry name" value="dsRBD_dom"/>
</dbReference>
<sequence>MWRLLPRIIAKFKYRKGKNKKLSEAVRNIVGFRPVNIHLYFLASQHTSVAQFNVAGKRDSYERLEFLGDAVLGMVVGEYLFNKYPYKDEGFLTEIRSRIVNRESLNKLAKKVGVSNFVEYNPGGKKHNYKYVFGNSLEALIGAVYLDHGYHKCRKFIIRRLIIPHYDLEKLIKQNTNFKSRVIEWSQKNNTSIDFVVQEIETEGHLKEFKAELIVDGNKLSEGIGNSKKKAEQIAAERAIDSIFDKKD</sequence>
<evidence type="ECO:0000256" key="1">
    <source>
        <dbReference type="ARBA" id="ARBA00000109"/>
    </source>
</evidence>
<dbReference type="GO" id="GO:0004525">
    <property type="term" value="F:ribonuclease III activity"/>
    <property type="evidence" value="ECO:0007669"/>
    <property type="project" value="UniProtKB-EC"/>
</dbReference>
<keyword evidence="12" id="KW-1185">Reference proteome</keyword>
<feature type="active site" evidence="8">
    <location>
        <position position="138"/>
    </location>
</feature>
<dbReference type="PANTHER" id="PTHR11207:SF0">
    <property type="entry name" value="RIBONUCLEASE 3"/>
    <property type="match status" value="1"/>
</dbReference>
<evidence type="ECO:0000259" key="9">
    <source>
        <dbReference type="PROSITE" id="PS50137"/>
    </source>
</evidence>
<dbReference type="PROSITE" id="PS00517">
    <property type="entry name" value="RNASE_3_1"/>
    <property type="match status" value="1"/>
</dbReference>
<dbReference type="SMART" id="SM00358">
    <property type="entry name" value="DSRM"/>
    <property type="match status" value="1"/>
</dbReference>
<evidence type="ECO:0000256" key="8">
    <source>
        <dbReference type="HAMAP-Rule" id="MF_00104"/>
    </source>
</evidence>
<dbReference type="Proteomes" id="UP001209885">
    <property type="component" value="Unassembled WGS sequence"/>
</dbReference>
<comment type="subcellular location">
    <subcellularLocation>
        <location evidence="8">Cytoplasm</location>
    </subcellularLocation>
</comment>
<dbReference type="EMBL" id="JAPFQN010000001">
    <property type="protein sequence ID" value="MCX2742412.1"/>
    <property type="molecule type" value="Genomic_DNA"/>
</dbReference>
<dbReference type="PANTHER" id="PTHR11207">
    <property type="entry name" value="RIBONUCLEASE III"/>
    <property type="match status" value="1"/>
</dbReference>
<evidence type="ECO:0000256" key="3">
    <source>
        <dbReference type="ARBA" id="ARBA00022664"/>
    </source>
</evidence>
<organism evidence="11 12">
    <name type="scientific">Mangrovivirga halotolerans</name>
    <dbReference type="NCBI Taxonomy" id="2993936"/>
    <lineage>
        <taxon>Bacteria</taxon>
        <taxon>Pseudomonadati</taxon>
        <taxon>Bacteroidota</taxon>
        <taxon>Cytophagia</taxon>
        <taxon>Cytophagales</taxon>
        <taxon>Mangrovivirgaceae</taxon>
        <taxon>Mangrovivirga</taxon>
    </lineage>
</organism>
<feature type="domain" description="RNase III" evidence="10">
    <location>
        <begin position="23"/>
        <end position="149"/>
    </location>
</feature>
<feature type="binding site" evidence="8">
    <location>
        <position position="65"/>
    </location>
    <ligand>
        <name>Mg(2+)</name>
        <dbReference type="ChEBI" id="CHEBI:18420"/>
    </ligand>
</feature>
<evidence type="ECO:0000313" key="11">
    <source>
        <dbReference type="EMBL" id="MCX2742412.1"/>
    </source>
</evidence>
<name>A0ABT3RKR4_9BACT</name>
<dbReference type="Pfam" id="PF00035">
    <property type="entry name" value="dsrm"/>
    <property type="match status" value="1"/>
</dbReference>
<dbReference type="Gene3D" id="1.10.1520.10">
    <property type="entry name" value="Ribonuclease III domain"/>
    <property type="match status" value="1"/>
</dbReference>
<dbReference type="Pfam" id="PF14622">
    <property type="entry name" value="Ribonucleas_3_3"/>
    <property type="match status" value="1"/>
</dbReference>
<feature type="binding site" evidence="8">
    <location>
        <position position="138"/>
    </location>
    <ligand>
        <name>Mg(2+)</name>
        <dbReference type="ChEBI" id="CHEBI:18420"/>
    </ligand>
</feature>
<dbReference type="InterPro" id="IPR011907">
    <property type="entry name" value="RNase_III"/>
</dbReference>
<evidence type="ECO:0000256" key="5">
    <source>
        <dbReference type="ARBA" id="ARBA00022759"/>
    </source>
</evidence>
<keyword evidence="8" id="KW-0460">Magnesium</keyword>
<comment type="function">
    <text evidence="8">Digests double-stranded RNA. Involved in the processing of primary rRNA transcript to yield the immediate precursors to the large and small rRNAs (23S and 16S). Processes some mRNAs, and tRNAs when they are encoded in the rRNA operon. Processes pre-crRNA and tracrRNA of type II CRISPR loci if present in the organism.</text>
</comment>
<evidence type="ECO:0000313" key="12">
    <source>
        <dbReference type="Proteomes" id="UP001209885"/>
    </source>
</evidence>
<evidence type="ECO:0000256" key="2">
    <source>
        <dbReference type="ARBA" id="ARBA00010183"/>
    </source>
</evidence>
<protein>
    <recommendedName>
        <fullName evidence="8">Ribonuclease 3</fullName>
        <ecNumber evidence="8">3.1.26.3</ecNumber>
    </recommendedName>
    <alternativeName>
        <fullName evidence="8">Ribonuclease III</fullName>
        <shortName evidence="8">RNase III</shortName>
    </alternativeName>
</protein>
<evidence type="ECO:0000256" key="7">
    <source>
        <dbReference type="ARBA" id="ARBA00022884"/>
    </source>
</evidence>
<gene>
    <name evidence="8 11" type="primary">rnc</name>
    <name evidence="11" type="ORF">OO013_00970</name>
</gene>
<feature type="binding site" evidence="8">
    <location>
        <position position="135"/>
    </location>
    <ligand>
        <name>Mg(2+)</name>
        <dbReference type="ChEBI" id="CHEBI:18420"/>
    </ligand>
</feature>
<dbReference type="SMART" id="SM00535">
    <property type="entry name" value="RIBOc"/>
    <property type="match status" value="1"/>
</dbReference>
<keyword evidence="6 8" id="KW-0378">Hydrolase</keyword>
<dbReference type="InterPro" id="IPR000999">
    <property type="entry name" value="RNase_III_dom"/>
</dbReference>
<keyword evidence="8" id="KW-0963">Cytoplasm</keyword>
<feature type="domain" description="DRBM" evidence="9">
    <location>
        <begin position="177"/>
        <end position="245"/>
    </location>
</feature>
<keyword evidence="8" id="KW-0479">Metal-binding</keyword>
<keyword evidence="8" id="KW-0698">rRNA processing</keyword>
<evidence type="ECO:0000259" key="10">
    <source>
        <dbReference type="PROSITE" id="PS50142"/>
    </source>
</evidence>
<comment type="catalytic activity">
    <reaction evidence="1 8">
        <text>Endonucleolytic cleavage to 5'-phosphomonoester.</text>
        <dbReference type="EC" id="3.1.26.3"/>
    </reaction>
</comment>
<accession>A0ABT3RKR4</accession>
<dbReference type="InterPro" id="IPR036389">
    <property type="entry name" value="RNase_III_sf"/>
</dbReference>
<keyword evidence="7 8" id="KW-0694">RNA-binding</keyword>
<comment type="subunit">
    <text evidence="8">Homodimer.</text>
</comment>
<dbReference type="NCBIfam" id="TIGR02191">
    <property type="entry name" value="RNaseIII"/>
    <property type="match status" value="1"/>
</dbReference>
<dbReference type="SUPFAM" id="SSF54768">
    <property type="entry name" value="dsRNA-binding domain-like"/>
    <property type="match status" value="1"/>
</dbReference>
<comment type="similarity">
    <text evidence="2">Belongs to the ribonuclease III family.</text>
</comment>
<comment type="caution">
    <text evidence="11">The sequence shown here is derived from an EMBL/GenBank/DDBJ whole genome shotgun (WGS) entry which is preliminary data.</text>
</comment>
<keyword evidence="8" id="KW-0819">tRNA processing</keyword>
<dbReference type="PROSITE" id="PS50137">
    <property type="entry name" value="DS_RBD"/>
    <property type="match status" value="1"/>
</dbReference>
<dbReference type="SUPFAM" id="SSF69065">
    <property type="entry name" value="RNase III domain-like"/>
    <property type="match status" value="1"/>
</dbReference>
<keyword evidence="4 8" id="KW-0540">Nuclease</keyword>
<proteinExistence type="inferred from homology"/>
<dbReference type="HAMAP" id="MF_00104">
    <property type="entry name" value="RNase_III"/>
    <property type="match status" value="1"/>
</dbReference>
<comment type="cofactor">
    <cofactor evidence="8">
        <name>Mg(2+)</name>
        <dbReference type="ChEBI" id="CHEBI:18420"/>
    </cofactor>
</comment>
<dbReference type="Gene3D" id="3.30.160.20">
    <property type="match status" value="1"/>
</dbReference>
<evidence type="ECO:0000256" key="6">
    <source>
        <dbReference type="ARBA" id="ARBA00022801"/>
    </source>
</evidence>
<evidence type="ECO:0000256" key="4">
    <source>
        <dbReference type="ARBA" id="ARBA00022722"/>
    </source>
</evidence>
<dbReference type="CDD" id="cd10845">
    <property type="entry name" value="DSRM_RNAse_III_family"/>
    <property type="match status" value="1"/>
</dbReference>